<dbReference type="EC" id="1.3.3.3" evidence="4"/>
<keyword evidence="7" id="KW-0627">Porphyrin biosynthesis</keyword>
<dbReference type="FunFam" id="3.40.1500.10:FF:000002">
    <property type="entry name" value="oxygen-dependent coproporphyrinogen-III oxidase, mitochondrial"/>
    <property type="match status" value="1"/>
</dbReference>
<accession>A0A6P4Y3Z9</accession>
<evidence type="ECO:0000256" key="7">
    <source>
        <dbReference type="ARBA" id="ARBA00023244"/>
    </source>
</evidence>
<dbReference type="UniPathway" id="UPA00251">
    <property type="reaction ID" value="UER00322"/>
</dbReference>
<evidence type="ECO:0000256" key="5">
    <source>
        <dbReference type="ARBA" id="ARBA00023002"/>
    </source>
</evidence>
<dbReference type="Gene3D" id="3.40.1500.10">
    <property type="entry name" value="Coproporphyrinogen III oxidase, aerobic"/>
    <property type="match status" value="1"/>
</dbReference>
<keyword evidence="11" id="KW-1185">Reference proteome</keyword>
<sequence length="632" mass="70221">MRGVHRVLAGVLRRGPPRLGSETGGGCVRYSVKFSSSAAVGAKSHIRPGYVILGAGLACGTGAVLYSAHLRKKTLAATLESVFMAQPITDMTALQQGSDMRSRMELLILQVQRDVCMALEELEATEGDKKFTVDRWERKEGGGGISCVLQDGQVFEKAGVNISIVLGNLPPAAVRQMRARGKDFKTKDDSGLPFFAAGVSSVIHPRSPNVPTIHFNYRYFEVVEEDGTRQWWFGGGTDLTPSYLDIEDVVHFHSTLKDACDKHDKSLYPKFKKWCDDYFTIPHRGERRGVGGIFFDDVDEPSQEEAFRFVKSCADSVIPSYVPIVKKQMTRGYGLAERQWQLLRRGRYVEFNLVYDRGTKFGLATPGARIESILMSLPLVARWEYCHDPAPGSPEAELMEVLKNPRDWCKRENLPIHMCKLKYASNKDCTELVKQALEQGHDVTALVRNEAKMREKVPDEKLKVETVDVTSVESLTPHFTGKDAVVSALGHVGDLKDTVTVFDESMRAIVPAMRKVNVGRLLILSAWFTFDDPKEPAPPFVIQVLGNVLKDIARMETYLMEECSDLDWTSARFPGLTAGPVTELPFAEKEDAVQVSGVQGTMSRGDVARFVLANVCSDKYTRKAVAVTTLQN</sequence>
<dbReference type="InterPro" id="IPR036291">
    <property type="entry name" value="NAD(P)-bd_dom_sf"/>
</dbReference>
<dbReference type="GO" id="GO:0006782">
    <property type="term" value="P:protoporphyrinogen IX biosynthetic process"/>
    <property type="evidence" value="ECO:0007669"/>
    <property type="project" value="UniProtKB-UniPathway"/>
</dbReference>
<protein>
    <recommendedName>
        <fullName evidence="9">Oxygen-dependent coproporphyrinogen-III oxidase, mitochondrial</fullName>
        <ecNumber evidence="4">1.3.3.3</ecNumber>
    </recommendedName>
</protein>
<dbReference type="GO" id="GO:0005737">
    <property type="term" value="C:cytoplasm"/>
    <property type="evidence" value="ECO:0007669"/>
    <property type="project" value="TreeGrafter"/>
</dbReference>
<evidence type="ECO:0000256" key="1">
    <source>
        <dbReference type="ARBA" id="ARBA00005168"/>
    </source>
</evidence>
<dbReference type="SUPFAM" id="SSF51735">
    <property type="entry name" value="NAD(P)-binding Rossmann-fold domains"/>
    <property type="match status" value="1"/>
</dbReference>
<dbReference type="AlphaFoldDB" id="A0A6P4Y3Z9"/>
<dbReference type="InterPro" id="IPR001260">
    <property type="entry name" value="Coprogen_oxidase_aer"/>
</dbReference>
<feature type="domain" description="NAD(P)-binding" evidence="10">
    <location>
        <begin position="431"/>
        <end position="613"/>
    </location>
</feature>
<comment type="subunit">
    <text evidence="3">Homodimer.</text>
</comment>
<gene>
    <name evidence="12" type="primary">LOC109469651</name>
</gene>
<evidence type="ECO:0000256" key="9">
    <source>
        <dbReference type="ARBA" id="ARBA00068761"/>
    </source>
</evidence>
<name>A0A6P4Y3Z9_BRABE</name>
<dbReference type="PANTHER" id="PTHR10755">
    <property type="entry name" value="COPROPORPHYRINOGEN III OXIDASE, MITOCHONDRIAL"/>
    <property type="match status" value="1"/>
</dbReference>
<dbReference type="InterPro" id="IPR036406">
    <property type="entry name" value="Coprogen_oxidase_aer_sf"/>
</dbReference>
<dbReference type="GeneID" id="109469651"/>
<dbReference type="PRINTS" id="PR00073">
    <property type="entry name" value="COPRGNOXDASE"/>
</dbReference>
<dbReference type="NCBIfam" id="NF003727">
    <property type="entry name" value="PRK05330.1"/>
    <property type="match status" value="1"/>
</dbReference>
<keyword evidence="6" id="KW-0350">Heme biosynthesis</keyword>
<comment type="catalytic activity">
    <reaction evidence="8">
        <text>coproporphyrinogen III + O2 + 2 H(+) = protoporphyrinogen IX + 2 CO2 + 2 H2O</text>
        <dbReference type="Rhea" id="RHEA:18257"/>
        <dbReference type="ChEBI" id="CHEBI:15377"/>
        <dbReference type="ChEBI" id="CHEBI:15378"/>
        <dbReference type="ChEBI" id="CHEBI:15379"/>
        <dbReference type="ChEBI" id="CHEBI:16526"/>
        <dbReference type="ChEBI" id="CHEBI:57307"/>
        <dbReference type="ChEBI" id="CHEBI:57309"/>
        <dbReference type="EC" id="1.3.3.3"/>
    </reaction>
    <physiologicalReaction direction="left-to-right" evidence="8">
        <dbReference type="Rhea" id="RHEA:18258"/>
    </physiologicalReaction>
</comment>
<evidence type="ECO:0000256" key="3">
    <source>
        <dbReference type="ARBA" id="ARBA00011738"/>
    </source>
</evidence>
<evidence type="ECO:0000256" key="2">
    <source>
        <dbReference type="ARBA" id="ARBA00010644"/>
    </source>
</evidence>
<dbReference type="Pfam" id="PF13460">
    <property type="entry name" value="NAD_binding_10"/>
    <property type="match status" value="1"/>
</dbReference>
<evidence type="ECO:0000259" key="10">
    <source>
        <dbReference type="Pfam" id="PF13460"/>
    </source>
</evidence>
<dbReference type="OrthoDB" id="15318at2759"/>
<reference evidence="12" key="1">
    <citation type="submission" date="2025-08" db="UniProtKB">
        <authorList>
            <consortium name="RefSeq"/>
        </authorList>
    </citation>
    <scope>IDENTIFICATION</scope>
    <source>
        <tissue evidence="12">Gonad</tissue>
    </source>
</reference>
<comment type="pathway">
    <text evidence="1">Porphyrin-containing compound metabolism; protoporphyrin-IX biosynthesis; protoporphyrinogen-IX from coproporphyrinogen-III (O2 route): step 1/1.</text>
</comment>
<comment type="similarity">
    <text evidence="2">Belongs to the aerobic coproporphyrinogen-III oxidase family.</text>
</comment>
<evidence type="ECO:0000313" key="12">
    <source>
        <dbReference type="RefSeq" id="XP_019623745.1"/>
    </source>
</evidence>
<dbReference type="Pfam" id="PF01218">
    <property type="entry name" value="Coprogen_oxidas"/>
    <property type="match status" value="1"/>
</dbReference>
<evidence type="ECO:0000256" key="4">
    <source>
        <dbReference type="ARBA" id="ARBA00012869"/>
    </source>
</evidence>
<dbReference type="SUPFAM" id="SSF102886">
    <property type="entry name" value="Coproporphyrinogen III oxidase"/>
    <property type="match status" value="1"/>
</dbReference>
<dbReference type="RefSeq" id="XP_019623745.1">
    <property type="nucleotide sequence ID" value="XM_019768186.1"/>
</dbReference>
<keyword evidence="5" id="KW-0560">Oxidoreductase</keyword>
<dbReference type="InterPro" id="IPR018375">
    <property type="entry name" value="Coprogen_oxidase_CS"/>
</dbReference>
<organism evidence="11 12">
    <name type="scientific">Branchiostoma belcheri</name>
    <name type="common">Amphioxus</name>
    <dbReference type="NCBI Taxonomy" id="7741"/>
    <lineage>
        <taxon>Eukaryota</taxon>
        <taxon>Metazoa</taxon>
        <taxon>Chordata</taxon>
        <taxon>Cephalochordata</taxon>
        <taxon>Leptocardii</taxon>
        <taxon>Amphioxiformes</taxon>
        <taxon>Branchiostomatidae</taxon>
        <taxon>Branchiostoma</taxon>
    </lineage>
</organism>
<dbReference type="Gene3D" id="3.40.50.720">
    <property type="entry name" value="NAD(P)-binding Rossmann-like Domain"/>
    <property type="match status" value="1"/>
</dbReference>
<dbReference type="GO" id="GO:0004109">
    <property type="term" value="F:coproporphyrinogen oxidase activity"/>
    <property type="evidence" value="ECO:0007669"/>
    <property type="project" value="UniProtKB-EC"/>
</dbReference>
<dbReference type="PANTHER" id="PTHR10755:SF0">
    <property type="entry name" value="OXYGEN-DEPENDENT COPROPORPHYRINOGEN-III OXIDASE, MITOCHONDRIAL"/>
    <property type="match status" value="1"/>
</dbReference>
<dbReference type="Proteomes" id="UP000515135">
    <property type="component" value="Unplaced"/>
</dbReference>
<dbReference type="InterPro" id="IPR016040">
    <property type="entry name" value="NAD(P)-bd_dom"/>
</dbReference>
<evidence type="ECO:0000256" key="8">
    <source>
        <dbReference type="ARBA" id="ARBA00050340"/>
    </source>
</evidence>
<proteinExistence type="inferred from homology"/>
<dbReference type="KEGG" id="bbel:109469651"/>
<evidence type="ECO:0000256" key="6">
    <source>
        <dbReference type="ARBA" id="ARBA00023133"/>
    </source>
</evidence>
<evidence type="ECO:0000313" key="11">
    <source>
        <dbReference type="Proteomes" id="UP000515135"/>
    </source>
</evidence>
<dbReference type="PROSITE" id="PS01021">
    <property type="entry name" value="COPROGEN_OXIDASE"/>
    <property type="match status" value="1"/>
</dbReference>